<evidence type="ECO:0000313" key="8">
    <source>
        <dbReference type="Ensembl" id="ENSPREP00000008452.1"/>
    </source>
</evidence>
<dbReference type="PROSITE" id="PS50923">
    <property type="entry name" value="SUSHI"/>
    <property type="match status" value="3"/>
</dbReference>
<evidence type="ECO:0000256" key="1">
    <source>
        <dbReference type="ARBA" id="ARBA00004328"/>
    </source>
</evidence>
<keyword evidence="3 6" id="KW-0732">Signal</keyword>
<dbReference type="PANTHER" id="PTHR45785">
    <property type="entry name" value="COMPLEMENT FACTOR H-RELATED"/>
    <property type="match status" value="1"/>
</dbReference>
<protein>
    <recommendedName>
        <fullName evidence="7">Sushi domain-containing protein</fullName>
    </recommendedName>
</protein>
<dbReference type="STRING" id="8081.ENSPREP00000008452"/>
<dbReference type="Bgee" id="ENSPREG00000005775">
    <property type="expression patterns" value="Expressed in caudal fin"/>
</dbReference>
<proteinExistence type="predicted"/>
<keyword evidence="4 5" id="KW-1015">Disulfide bond</keyword>
<evidence type="ECO:0000256" key="3">
    <source>
        <dbReference type="ARBA" id="ARBA00022729"/>
    </source>
</evidence>
<comment type="caution">
    <text evidence="5">Lacks conserved residue(s) required for the propagation of feature annotation.</text>
</comment>
<dbReference type="InterPro" id="IPR035976">
    <property type="entry name" value="Sushi/SCR/CCP_sf"/>
</dbReference>
<dbReference type="InterPro" id="IPR000436">
    <property type="entry name" value="Sushi_SCR_CCP_dom"/>
</dbReference>
<feature type="domain" description="Sushi" evidence="7">
    <location>
        <begin position="144"/>
        <end position="206"/>
    </location>
</feature>
<feature type="chain" id="PRO_5017956538" description="Sushi domain-containing protein" evidence="6">
    <location>
        <begin position="21"/>
        <end position="277"/>
    </location>
</feature>
<evidence type="ECO:0000256" key="6">
    <source>
        <dbReference type="SAM" id="SignalP"/>
    </source>
</evidence>
<dbReference type="SMART" id="SM00032">
    <property type="entry name" value="CCP"/>
    <property type="match status" value="3"/>
</dbReference>
<organism evidence="8 9">
    <name type="scientific">Poecilia reticulata</name>
    <name type="common">Guppy</name>
    <name type="synonym">Acanthophacelus reticulatus</name>
    <dbReference type="NCBI Taxonomy" id="8081"/>
    <lineage>
        <taxon>Eukaryota</taxon>
        <taxon>Metazoa</taxon>
        <taxon>Chordata</taxon>
        <taxon>Craniata</taxon>
        <taxon>Vertebrata</taxon>
        <taxon>Euteleostomi</taxon>
        <taxon>Actinopterygii</taxon>
        <taxon>Neopterygii</taxon>
        <taxon>Teleostei</taxon>
        <taxon>Neoteleostei</taxon>
        <taxon>Acanthomorphata</taxon>
        <taxon>Ovalentaria</taxon>
        <taxon>Atherinomorphae</taxon>
        <taxon>Cyprinodontiformes</taxon>
        <taxon>Poeciliidae</taxon>
        <taxon>Poeciliinae</taxon>
        <taxon>Poecilia</taxon>
    </lineage>
</organism>
<feature type="disulfide bond" evidence="5">
    <location>
        <begin position="85"/>
        <end position="128"/>
    </location>
</feature>
<dbReference type="Gene3D" id="2.10.70.10">
    <property type="entry name" value="Complement Module, domain 1"/>
    <property type="match status" value="3"/>
</dbReference>
<sequence>MCARSLGFVLLAWLPGFLHAQAACDRPELSDGYFVPQQENYDHGRTLTYSCETGFKPVVEGWWATSTCQNGKWTHTPQCIDGSACLPPAIENGKYEEAQSGGYKNHDEITITCEDGFDMKLRSGRIQCSNGRWSRLPVCERSIYACDKPGKIRHAVIINQEPKEVYGHNSQLEYQCEDGYTTGQENHLNKITCQDGTWTEAQSCIPAVPPCVLDMGRLNIAETEQISIKDGETKQIDCTKWEDYWMLARCSNGGIEATECCHSSDIARNLCRFTRRM</sequence>
<feature type="domain" description="Sushi" evidence="7">
    <location>
        <begin position="83"/>
        <end position="141"/>
    </location>
</feature>
<dbReference type="SUPFAM" id="SSF57535">
    <property type="entry name" value="Complement control module/SCR domain"/>
    <property type="match status" value="3"/>
</dbReference>
<keyword evidence="9" id="KW-1185">Reference proteome</keyword>
<reference evidence="8" key="2">
    <citation type="submission" date="2025-08" db="UniProtKB">
        <authorList>
            <consortium name="Ensembl"/>
        </authorList>
    </citation>
    <scope>IDENTIFICATION</scope>
    <source>
        <strain evidence="8">Guanapo</strain>
    </source>
</reference>
<dbReference type="Proteomes" id="UP000242638">
    <property type="component" value="Unassembled WGS sequence"/>
</dbReference>
<reference evidence="9" key="1">
    <citation type="submission" date="2013-11" db="EMBL/GenBank/DDBJ databases">
        <title>The genomic landscape of the Guanapo guppy.</title>
        <authorList>
            <person name="Kuenstner A."/>
            <person name="Dreyer C."/>
        </authorList>
    </citation>
    <scope>NUCLEOTIDE SEQUENCE</scope>
    <source>
        <strain evidence="9">Guanapo</strain>
    </source>
</reference>
<feature type="signal peptide" evidence="6">
    <location>
        <begin position="1"/>
        <end position="20"/>
    </location>
</feature>
<dbReference type="GeneTree" id="ENSGT00940000154386"/>
<dbReference type="CDD" id="cd00033">
    <property type="entry name" value="CCP"/>
    <property type="match status" value="3"/>
</dbReference>
<evidence type="ECO:0000256" key="5">
    <source>
        <dbReference type="PROSITE-ProRule" id="PRU00302"/>
    </source>
</evidence>
<comment type="subcellular location">
    <subcellularLocation>
        <location evidence="1">Virion</location>
    </subcellularLocation>
</comment>
<dbReference type="PANTHER" id="PTHR45785:SF2">
    <property type="entry name" value="COMPLEMENT FACTOR H-RELATED"/>
    <property type="match status" value="1"/>
</dbReference>
<accession>A0A3P9NFZ6</accession>
<dbReference type="Ensembl" id="ENSPRET00000008550.1">
    <property type="protein sequence ID" value="ENSPREP00000008452.1"/>
    <property type="gene ID" value="ENSPREG00000005775.1"/>
</dbReference>
<evidence type="ECO:0000259" key="7">
    <source>
        <dbReference type="PROSITE" id="PS50923"/>
    </source>
</evidence>
<keyword evidence="2 5" id="KW-0768">Sushi</keyword>
<dbReference type="OMA" id="ERIWFSC"/>
<feature type="domain" description="Sushi" evidence="7">
    <location>
        <begin position="22"/>
        <end position="81"/>
    </location>
</feature>
<name>A0A3P9NFZ6_POERE</name>
<dbReference type="InterPro" id="IPR051503">
    <property type="entry name" value="ComplSys_Reg/VirEntry_Med"/>
</dbReference>
<reference evidence="8" key="3">
    <citation type="submission" date="2025-09" db="UniProtKB">
        <authorList>
            <consortium name="Ensembl"/>
        </authorList>
    </citation>
    <scope>IDENTIFICATION</scope>
    <source>
        <strain evidence="8">Guanapo</strain>
    </source>
</reference>
<evidence type="ECO:0000256" key="4">
    <source>
        <dbReference type="ARBA" id="ARBA00023157"/>
    </source>
</evidence>
<dbReference type="AlphaFoldDB" id="A0A3P9NFZ6"/>
<evidence type="ECO:0000256" key="2">
    <source>
        <dbReference type="ARBA" id="ARBA00022659"/>
    </source>
</evidence>
<dbReference type="Pfam" id="PF00084">
    <property type="entry name" value="Sushi"/>
    <property type="match status" value="3"/>
</dbReference>
<evidence type="ECO:0000313" key="9">
    <source>
        <dbReference type="Proteomes" id="UP000242638"/>
    </source>
</evidence>